<evidence type="ECO:0000256" key="1">
    <source>
        <dbReference type="ARBA" id="ARBA00003670"/>
    </source>
</evidence>
<evidence type="ECO:0000313" key="13">
    <source>
        <dbReference type="Proteomes" id="UP000296469"/>
    </source>
</evidence>
<dbReference type="SUPFAM" id="SSF51621">
    <property type="entry name" value="Phosphoenolpyruvate/pyruvate domain"/>
    <property type="match status" value="1"/>
</dbReference>
<dbReference type="GO" id="GO:0006099">
    <property type="term" value="P:tricarboxylic acid cycle"/>
    <property type="evidence" value="ECO:0007669"/>
    <property type="project" value="InterPro"/>
</dbReference>
<feature type="active site" evidence="9 10">
    <location>
        <position position="173"/>
    </location>
</feature>
<evidence type="ECO:0000256" key="9">
    <source>
        <dbReference type="HAMAP-Rule" id="MF_00595"/>
    </source>
</evidence>
<dbReference type="OrthoDB" id="9768133at2"/>
<keyword evidence="13" id="KW-1185">Reference proteome</keyword>
<dbReference type="EC" id="4.1.1.31" evidence="3 9"/>
<dbReference type="GO" id="GO:0005829">
    <property type="term" value="C:cytosol"/>
    <property type="evidence" value="ECO:0007669"/>
    <property type="project" value="TreeGrafter"/>
</dbReference>
<dbReference type="GO" id="GO:0015977">
    <property type="term" value="P:carbon fixation"/>
    <property type="evidence" value="ECO:0007669"/>
    <property type="project" value="UniProtKB-UniRule"/>
</dbReference>
<keyword evidence="7 9" id="KW-0120">Carbon dioxide fixation</keyword>
<evidence type="ECO:0000256" key="6">
    <source>
        <dbReference type="ARBA" id="ARBA00023239"/>
    </source>
</evidence>
<dbReference type="InterPro" id="IPR015813">
    <property type="entry name" value="Pyrv/PenolPyrv_kinase-like_dom"/>
</dbReference>
<feature type="active site" evidence="9">
    <location>
        <position position="571"/>
    </location>
</feature>
<comment type="function">
    <text evidence="1 9">Forms oxaloacetate, a four-carbon dicarboxylic acid source for the tricarboxylic acid cycle.</text>
</comment>
<evidence type="ECO:0000256" key="10">
    <source>
        <dbReference type="PROSITE-ProRule" id="PRU10111"/>
    </source>
</evidence>
<evidence type="ECO:0000256" key="5">
    <source>
        <dbReference type="ARBA" id="ARBA00022842"/>
    </source>
</evidence>
<comment type="similarity">
    <text evidence="2 9">Belongs to the PEPCase type 1 family.</text>
</comment>
<dbReference type="GO" id="GO:0006107">
    <property type="term" value="P:oxaloacetate metabolic process"/>
    <property type="evidence" value="ECO:0007669"/>
    <property type="project" value="UniProtKB-UniRule"/>
</dbReference>
<dbReference type="HAMAP" id="MF_00595">
    <property type="entry name" value="PEPcase_type1"/>
    <property type="match status" value="1"/>
</dbReference>
<organism evidence="12 13">
    <name type="scientific">Cellulomonas shaoxiangyii</name>
    <dbReference type="NCBI Taxonomy" id="2566013"/>
    <lineage>
        <taxon>Bacteria</taxon>
        <taxon>Bacillati</taxon>
        <taxon>Actinomycetota</taxon>
        <taxon>Actinomycetes</taxon>
        <taxon>Micrococcales</taxon>
        <taxon>Cellulomonadaceae</taxon>
        <taxon>Cellulomonas</taxon>
    </lineage>
</organism>
<keyword evidence="5 9" id="KW-0460">Magnesium</keyword>
<keyword evidence="6 9" id="KW-0456">Lyase</keyword>
<keyword evidence="12" id="KW-0670">Pyruvate</keyword>
<dbReference type="InterPro" id="IPR022805">
    <property type="entry name" value="PEP_COase_bac/pln-type"/>
</dbReference>
<comment type="subunit">
    <text evidence="9">Homotetramer.</text>
</comment>
<proteinExistence type="inferred from homology"/>
<name>A0A4P7SGB0_9CELL</name>
<evidence type="ECO:0000256" key="11">
    <source>
        <dbReference type="SAM" id="MobiDB-lite"/>
    </source>
</evidence>
<feature type="region of interest" description="Disordered" evidence="11">
    <location>
        <begin position="1"/>
        <end position="31"/>
    </location>
</feature>
<accession>A0A4P7SGB0</accession>
<dbReference type="PROSITE" id="PS00781">
    <property type="entry name" value="PEPCASE_1"/>
    <property type="match status" value="1"/>
</dbReference>
<dbReference type="PANTHER" id="PTHR30523:SF6">
    <property type="entry name" value="PHOSPHOENOLPYRUVATE CARBOXYLASE"/>
    <property type="match status" value="1"/>
</dbReference>
<dbReference type="Proteomes" id="UP000296469">
    <property type="component" value="Chromosome"/>
</dbReference>
<dbReference type="PANTHER" id="PTHR30523">
    <property type="entry name" value="PHOSPHOENOLPYRUVATE CARBOXYLASE"/>
    <property type="match status" value="1"/>
</dbReference>
<dbReference type="GO" id="GO:0008964">
    <property type="term" value="F:phosphoenolpyruvate carboxylase activity"/>
    <property type="evidence" value="ECO:0007669"/>
    <property type="project" value="UniProtKB-UniRule"/>
</dbReference>
<sequence>MGAGGPASSTLDAVSAAENATEVPRGLASHEVPEPLRNDVRLLGELLGRVLREAGGDDLLADVERLRELTIRSHGEPDGDALEEAERLVAGFSPERAEHVARAFTCYFHLANLAEEYHRVRVLHERESRLAPHELAPDDSLPAAYQRLAEEIGPDAARERLATLEFRPVFTAHPTEARRRAVARSIRRVAELVAERDTMHPGGTTLAENERRLLAEIDTLWRTSPLRAEKPTVLDEVETVLSIVDATLADVLPQVYRRLDDWLLAGDAGTTAPVVQPFARLGTWIGGDRDGNPNVTAEVTRAAAVAASEHALDALLVSARRVAAGLTLDGVGTPPSPGLNALWQRQRSLDEAITTRAANDAPNEPHRRAMLVVVERVAATRRRDADLAYATADELEADLRVVQDSLVAAGARRAAYGDLQRLLWQLQTFGFHLAELEVRQHSQVHAAALADIEKNGIDGDLQPQTLEVLDTFRALGSVQRRFGVAAARRYIVSFTQSPEHLPAVYRLAELAFGGADDAPVIDAIPLFETFADLQASVDILEEALKHPRVQERLAVNGRRVEVMLGYSDSSKDVGPVSATLALDDAQRRIADWARRHDIALTLFHGRGGALGRGGGPANRAVLAQPPGSVDGRFKLTEQGEVIFARYGDPDIATRHIEQVTAATLLADAPSVVRRNDDAAARFAGLASRLDAASRRRFHELVRAEGFPAWFAEVTPLEELGLLPIGSRPARRGLSVSSLDDLRAIPWVFSWSQARINLAGWYGLGTALEAVGDLDELRTAYAEWPLFATIIDNVEMSLAKTDERIAARYLALGDRDDLAQLVLSEMALTRRWVLATTGSDAILGRRRILGRAVQLRSPYVDALSLLQLRALRGLRTGAPAEQADELRRLLLLTVNGVAAGLQNTG</sequence>
<dbReference type="KEGG" id="celz:E5225_06285"/>
<comment type="cofactor">
    <cofactor evidence="9">
        <name>Mg(2+)</name>
        <dbReference type="ChEBI" id="CHEBI:18420"/>
    </cofactor>
</comment>
<dbReference type="InterPro" id="IPR021135">
    <property type="entry name" value="PEP_COase"/>
</dbReference>
<dbReference type="Gene3D" id="1.20.1440.90">
    <property type="entry name" value="Phosphoenolpyruvate/pyruvate domain"/>
    <property type="match status" value="1"/>
</dbReference>
<evidence type="ECO:0000256" key="8">
    <source>
        <dbReference type="ARBA" id="ARBA00048995"/>
    </source>
</evidence>
<protein>
    <recommendedName>
        <fullName evidence="4 9">Phosphoenolpyruvate carboxylase</fullName>
        <shortName evidence="9">PEPC</shortName>
        <shortName evidence="9">PEPCase</shortName>
        <ecNumber evidence="3 9">4.1.1.31</ecNumber>
    </recommendedName>
</protein>
<dbReference type="EMBL" id="CP039291">
    <property type="protein sequence ID" value="QCB93219.1"/>
    <property type="molecule type" value="Genomic_DNA"/>
</dbReference>
<evidence type="ECO:0000256" key="3">
    <source>
        <dbReference type="ARBA" id="ARBA00012305"/>
    </source>
</evidence>
<comment type="catalytic activity">
    <reaction evidence="8 9">
        <text>oxaloacetate + phosphate = phosphoenolpyruvate + hydrogencarbonate</text>
        <dbReference type="Rhea" id="RHEA:28370"/>
        <dbReference type="ChEBI" id="CHEBI:16452"/>
        <dbReference type="ChEBI" id="CHEBI:17544"/>
        <dbReference type="ChEBI" id="CHEBI:43474"/>
        <dbReference type="ChEBI" id="CHEBI:58702"/>
        <dbReference type="EC" id="4.1.1.31"/>
    </reaction>
</comment>
<gene>
    <name evidence="9" type="primary">ppc</name>
    <name evidence="12" type="ORF">E5225_06285</name>
</gene>
<evidence type="ECO:0000313" key="12">
    <source>
        <dbReference type="EMBL" id="QCB93219.1"/>
    </source>
</evidence>
<dbReference type="RefSeq" id="WP_135974529.1">
    <property type="nucleotide sequence ID" value="NZ_CP039291.1"/>
</dbReference>
<evidence type="ECO:0000256" key="7">
    <source>
        <dbReference type="ARBA" id="ARBA00023300"/>
    </source>
</evidence>
<evidence type="ECO:0000256" key="4">
    <source>
        <dbReference type="ARBA" id="ARBA00022419"/>
    </source>
</evidence>
<dbReference type="InterPro" id="IPR018129">
    <property type="entry name" value="PEP_COase_Lys_AS"/>
</dbReference>
<dbReference type="Pfam" id="PF00311">
    <property type="entry name" value="PEPcase"/>
    <property type="match status" value="2"/>
</dbReference>
<dbReference type="GO" id="GO:0000287">
    <property type="term" value="F:magnesium ion binding"/>
    <property type="evidence" value="ECO:0007669"/>
    <property type="project" value="UniProtKB-UniRule"/>
</dbReference>
<reference evidence="12 13" key="1">
    <citation type="submission" date="2019-04" db="EMBL/GenBank/DDBJ databases">
        <title>Isolation and identification of Cellulomonas shaoxiangyii sp. Nov. isolated from feces of the Tibetan antelopes (Pantholops hodgsonii) in the Qinghai-Tibet plateau of China.</title>
        <authorList>
            <person name="Tian Z."/>
        </authorList>
    </citation>
    <scope>NUCLEOTIDE SEQUENCE [LARGE SCALE GENOMIC DNA]</scope>
    <source>
        <strain evidence="12 13">Z28</strain>
    </source>
</reference>
<evidence type="ECO:0000256" key="2">
    <source>
        <dbReference type="ARBA" id="ARBA00008346"/>
    </source>
</evidence>
<dbReference type="AlphaFoldDB" id="A0A4P7SGB0"/>
<dbReference type="PRINTS" id="PR00150">
    <property type="entry name" value="PEPCARBXLASE"/>
</dbReference>